<dbReference type="CDD" id="cd01949">
    <property type="entry name" value="GGDEF"/>
    <property type="match status" value="1"/>
</dbReference>
<evidence type="ECO:0000259" key="5">
    <source>
        <dbReference type="PROSITE" id="PS50887"/>
    </source>
</evidence>
<dbReference type="NCBIfam" id="TIGR00254">
    <property type="entry name" value="GGDEF"/>
    <property type="match status" value="1"/>
</dbReference>
<keyword evidence="4" id="KW-0175">Coiled coil</keyword>
<name>A0A6I6ELH3_THETI</name>
<feature type="domain" description="GGDEF" evidence="5">
    <location>
        <begin position="138"/>
        <end position="270"/>
    </location>
</feature>
<dbReference type="InterPro" id="IPR050469">
    <property type="entry name" value="Diguanylate_Cyclase"/>
</dbReference>
<organism evidence="6 7">
    <name type="scientific">Thermochromatium tepidum ATCC 43061</name>
    <dbReference type="NCBI Taxonomy" id="316276"/>
    <lineage>
        <taxon>Bacteria</taxon>
        <taxon>Pseudomonadati</taxon>
        <taxon>Pseudomonadota</taxon>
        <taxon>Gammaproteobacteria</taxon>
        <taxon>Chromatiales</taxon>
        <taxon>Chromatiaceae</taxon>
        <taxon>Thermochromatium</taxon>
    </lineage>
</organism>
<dbReference type="RefSeq" id="WP_153976071.1">
    <property type="nucleotide sequence ID" value="NZ_CP039268.1"/>
</dbReference>
<evidence type="ECO:0000313" key="6">
    <source>
        <dbReference type="EMBL" id="QGU33887.1"/>
    </source>
</evidence>
<protein>
    <recommendedName>
        <fullName evidence="2">diguanylate cyclase</fullName>
        <ecNumber evidence="2">2.7.7.65</ecNumber>
    </recommendedName>
</protein>
<dbReference type="Pfam" id="PF00990">
    <property type="entry name" value="GGDEF"/>
    <property type="match status" value="1"/>
</dbReference>
<evidence type="ECO:0000256" key="2">
    <source>
        <dbReference type="ARBA" id="ARBA00012528"/>
    </source>
</evidence>
<gene>
    <name evidence="6" type="ORF">E6P07_13430</name>
</gene>
<dbReference type="PANTHER" id="PTHR45138">
    <property type="entry name" value="REGULATORY COMPONENTS OF SENSORY TRANSDUCTION SYSTEM"/>
    <property type="match status" value="1"/>
</dbReference>
<dbReference type="KEGG" id="ttp:E6P07_13430"/>
<dbReference type="OrthoDB" id="9812260at2"/>
<keyword evidence="7" id="KW-1185">Reference proteome</keyword>
<dbReference type="PANTHER" id="PTHR45138:SF9">
    <property type="entry name" value="DIGUANYLATE CYCLASE DGCM-RELATED"/>
    <property type="match status" value="1"/>
</dbReference>
<evidence type="ECO:0000256" key="3">
    <source>
        <dbReference type="ARBA" id="ARBA00034247"/>
    </source>
</evidence>
<reference evidence="6 7" key="1">
    <citation type="submission" date="2019-12" db="EMBL/GenBank/DDBJ databases">
        <title>The complete genome of the thermophilic, anoxygenic phototrophic gammaproteobacterium Thermochromatium tepidum.</title>
        <authorList>
            <person name="Sattley W.M."/>
            <person name="Swingley W.D."/>
            <person name="Burchell B.M."/>
            <person name="Gurbani S.A."/>
            <person name="Kujawa C.M."/>
            <person name="Nuccio D.A."/>
            <person name="Schladweiler J."/>
            <person name="Shaffer K.N."/>
            <person name="Stokes L.M."/>
            <person name="Touchman J.W."/>
            <person name="Blankenship R.E."/>
            <person name="Madigan M.T."/>
        </authorList>
    </citation>
    <scope>NUCLEOTIDE SEQUENCE [LARGE SCALE GENOMIC DNA]</scope>
    <source>
        <strain evidence="6 7">ATCC 43061</strain>
    </source>
</reference>
<dbReference type="FunFam" id="3.30.70.270:FF:000001">
    <property type="entry name" value="Diguanylate cyclase domain protein"/>
    <property type="match status" value="1"/>
</dbReference>
<dbReference type="SUPFAM" id="SSF55073">
    <property type="entry name" value="Nucleotide cyclase"/>
    <property type="match status" value="1"/>
</dbReference>
<dbReference type="PROSITE" id="PS50887">
    <property type="entry name" value="GGDEF"/>
    <property type="match status" value="1"/>
</dbReference>
<accession>A0A6I6ELH3</accession>
<evidence type="ECO:0000256" key="1">
    <source>
        <dbReference type="ARBA" id="ARBA00001946"/>
    </source>
</evidence>
<comment type="cofactor">
    <cofactor evidence="1">
        <name>Mg(2+)</name>
        <dbReference type="ChEBI" id="CHEBI:18420"/>
    </cofactor>
</comment>
<dbReference type="InterPro" id="IPR029787">
    <property type="entry name" value="Nucleotide_cyclase"/>
</dbReference>
<dbReference type="EC" id="2.7.7.65" evidence="2"/>
<feature type="coiled-coil region" evidence="4">
    <location>
        <begin position="73"/>
        <end position="103"/>
    </location>
</feature>
<dbReference type="EMBL" id="CP039268">
    <property type="protein sequence ID" value="QGU33887.1"/>
    <property type="molecule type" value="Genomic_DNA"/>
</dbReference>
<dbReference type="SMART" id="SM00267">
    <property type="entry name" value="GGDEF"/>
    <property type="match status" value="1"/>
</dbReference>
<dbReference type="GO" id="GO:0052621">
    <property type="term" value="F:diguanylate cyclase activity"/>
    <property type="evidence" value="ECO:0007669"/>
    <property type="project" value="UniProtKB-EC"/>
</dbReference>
<evidence type="ECO:0000313" key="7">
    <source>
        <dbReference type="Proteomes" id="UP000426424"/>
    </source>
</evidence>
<dbReference type="Proteomes" id="UP000426424">
    <property type="component" value="Chromosome"/>
</dbReference>
<evidence type="ECO:0000256" key="4">
    <source>
        <dbReference type="SAM" id="Coils"/>
    </source>
</evidence>
<sequence>MSAHAHDLESQGTYSLYAHEESVIRQAESMLGKLDEVANGVRLLAQAYREGYRETMRLVRISDRMQAELHAANRTLLNQAADLQRLNKALHQEIERREALEHELRRIASVDELTGLHTRRHVLELGEHEQRRRARHGYDLSILMMDLDHFKRINDGFGHAAGDQVLGDFGFLLCSSLRQGDIAGRFGGEEFLAILPETDLATAQSIAERLCKQVRENSTLWKDQSLAVTVSIGLVAVDRDESLECAIARADHALYLAKRAGRDRVMVGSGPDLDE</sequence>
<dbReference type="Gene3D" id="3.30.70.270">
    <property type="match status" value="1"/>
</dbReference>
<dbReference type="InterPro" id="IPR043128">
    <property type="entry name" value="Rev_trsase/Diguanyl_cyclase"/>
</dbReference>
<dbReference type="InterPro" id="IPR000160">
    <property type="entry name" value="GGDEF_dom"/>
</dbReference>
<dbReference type="AlphaFoldDB" id="A0A6I6ELH3"/>
<proteinExistence type="predicted"/>
<comment type="catalytic activity">
    <reaction evidence="3">
        <text>2 GTP = 3',3'-c-di-GMP + 2 diphosphate</text>
        <dbReference type="Rhea" id="RHEA:24898"/>
        <dbReference type="ChEBI" id="CHEBI:33019"/>
        <dbReference type="ChEBI" id="CHEBI:37565"/>
        <dbReference type="ChEBI" id="CHEBI:58805"/>
        <dbReference type="EC" id="2.7.7.65"/>
    </reaction>
</comment>